<evidence type="ECO:0000256" key="11">
    <source>
        <dbReference type="ARBA" id="ARBA00022840"/>
    </source>
</evidence>
<dbReference type="InterPro" id="IPR005467">
    <property type="entry name" value="His_kinase_dom"/>
</dbReference>
<evidence type="ECO:0000256" key="5">
    <source>
        <dbReference type="ARBA" id="ARBA00022475"/>
    </source>
</evidence>
<dbReference type="InterPro" id="IPR036890">
    <property type="entry name" value="HATPase_C_sf"/>
</dbReference>
<reference evidence="19 20" key="1">
    <citation type="journal article" date="2018" name="Nat. Biotechnol.">
        <title>A standardized bacterial taxonomy based on genome phylogeny substantially revises the tree of life.</title>
        <authorList>
            <person name="Parks D.H."/>
            <person name="Chuvochina M."/>
            <person name="Waite D.W."/>
            <person name="Rinke C."/>
            <person name="Skarshewski A."/>
            <person name="Chaumeil P.A."/>
            <person name="Hugenholtz P."/>
        </authorList>
    </citation>
    <scope>NUCLEOTIDE SEQUENCE [LARGE SCALE GENOMIC DNA]</scope>
    <source>
        <strain evidence="19">UBA9375</strain>
    </source>
</reference>
<dbReference type="SUPFAM" id="SSF158472">
    <property type="entry name" value="HAMP domain-like"/>
    <property type="match status" value="1"/>
</dbReference>
<dbReference type="GO" id="GO:0045121">
    <property type="term" value="C:membrane raft"/>
    <property type="evidence" value="ECO:0007669"/>
    <property type="project" value="UniProtKB-SubCell"/>
</dbReference>
<protein>
    <recommendedName>
        <fullName evidence="4">histidine kinase</fullName>
        <ecNumber evidence="4">2.7.13.3</ecNumber>
    </recommendedName>
</protein>
<dbReference type="PANTHER" id="PTHR45453">
    <property type="entry name" value="PHOSPHATE REGULON SENSOR PROTEIN PHOR"/>
    <property type="match status" value="1"/>
</dbReference>
<feature type="transmembrane region" description="Helical" evidence="15">
    <location>
        <begin position="6"/>
        <end position="29"/>
    </location>
</feature>
<keyword evidence="5" id="KW-1003">Cell membrane</keyword>
<keyword evidence="13" id="KW-0902">Two-component regulatory system</keyword>
<dbReference type="PROSITE" id="PS50885">
    <property type="entry name" value="HAMP"/>
    <property type="match status" value="1"/>
</dbReference>
<dbReference type="InterPro" id="IPR050351">
    <property type="entry name" value="BphY/WalK/GraS-like"/>
</dbReference>
<keyword evidence="14 15" id="KW-0472">Membrane</keyword>
<dbReference type="Gene3D" id="1.10.287.130">
    <property type="match status" value="1"/>
</dbReference>
<keyword evidence="7" id="KW-0808">Transferase</keyword>
<organism evidence="19 20">
    <name type="scientific">Gimesia maris</name>
    <dbReference type="NCBI Taxonomy" id="122"/>
    <lineage>
        <taxon>Bacteria</taxon>
        <taxon>Pseudomonadati</taxon>
        <taxon>Planctomycetota</taxon>
        <taxon>Planctomycetia</taxon>
        <taxon>Planctomycetales</taxon>
        <taxon>Planctomycetaceae</taxon>
        <taxon>Gimesia</taxon>
    </lineage>
</organism>
<dbReference type="InterPro" id="IPR036097">
    <property type="entry name" value="HisK_dim/P_sf"/>
</dbReference>
<dbReference type="PRINTS" id="PR00344">
    <property type="entry name" value="BCTRLSENSOR"/>
</dbReference>
<dbReference type="SMART" id="SM00304">
    <property type="entry name" value="HAMP"/>
    <property type="match status" value="1"/>
</dbReference>
<dbReference type="GO" id="GO:0005524">
    <property type="term" value="F:ATP binding"/>
    <property type="evidence" value="ECO:0007669"/>
    <property type="project" value="UniProtKB-KW"/>
</dbReference>
<feature type="domain" description="HAMP" evidence="18">
    <location>
        <begin position="195"/>
        <end position="247"/>
    </location>
</feature>
<evidence type="ECO:0000256" key="7">
    <source>
        <dbReference type="ARBA" id="ARBA00022679"/>
    </source>
</evidence>
<comment type="caution">
    <text evidence="19">The sequence shown here is derived from an EMBL/GenBank/DDBJ whole genome shotgun (WGS) entry which is preliminary data.</text>
</comment>
<dbReference type="PANTHER" id="PTHR45453:SF1">
    <property type="entry name" value="PHOSPHATE REGULON SENSOR PROTEIN PHOR"/>
    <property type="match status" value="1"/>
</dbReference>
<dbReference type="Proteomes" id="UP000263642">
    <property type="component" value="Unassembled WGS sequence"/>
</dbReference>
<comment type="subcellular location">
    <subcellularLocation>
        <location evidence="3">Cell membrane</location>
        <topology evidence="3">Multi-pass membrane protein</topology>
    </subcellularLocation>
    <subcellularLocation>
        <location evidence="2">Membrane raft</location>
        <topology evidence="2">Multi-pass membrane protein</topology>
    </subcellularLocation>
</comment>
<evidence type="ECO:0000256" key="15">
    <source>
        <dbReference type="SAM" id="Phobius"/>
    </source>
</evidence>
<evidence type="ECO:0000256" key="12">
    <source>
        <dbReference type="ARBA" id="ARBA00022989"/>
    </source>
</evidence>
<comment type="catalytic activity">
    <reaction evidence="1">
        <text>ATP + protein L-histidine = ADP + protein N-phospho-L-histidine.</text>
        <dbReference type="EC" id="2.7.13.3"/>
    </reaction>
</comment>
<dbReference type="InterPro" id="IPR000014">
    <property type="entry name" value="PAS"/>
</dbReference>
<proteinExistence type="predicted"/>
<dbReference type="GO" id="GO:0016036">
    <property type="term" value="P:cellular response to phosphate starvation"/>
    <property type="evidence" value="ECO:0007669"/>
    <property type="project" value="TreeGrafter"/>
</dbReference>
<feature type="domain" description="Histidine kinase" evidence="16">
    <location>
        <begin position="374"/>
        <end position="592"/>
    </location>
</feature>
<feature type="transmembrane region" description="Helical" evidence="15">
    <location>
        <begin position="174"/>
        <end position="194"/>
    </location>
</feature>
<keyword evidence="6" id="KW-0597">Phosphoprotein</keyword>
<evidence type="ECO:0000256" key="2">
    <source>
        <dbReference type="ARBA" id="ARBA00004314"/>
    </source>
</evidence>
<evidence type="ECO:0000256" key="1">
    <source>
        <dbReference type="ARBA" id="ARBA00000085"/>
    </source>
</evidence>
<dbReference type="SUPFAM" id="SSF103190">
    <property type="entry name" value="Sensory domain-like"/>
    <property type="match status" value="1"/>
</dbReference>
<evidence type="ECO:0000256" key="3">
    <source>
        <dbReference type="ARBA" id="ARBA00004651"/>
    </source>
</evidence>
<dbReference type="Pfam" id="PF02518">
    <property type="entry name" value="HATPase_c"/>
    <property type="match status" value="1"/>
</dbReference>
<dbReference type="GO" id="GO:0000155">
    <property type="term" value="F:phosphorelay sensor kinase activity"/>
    <property type="evidence" value="ECO:0007669"/>
    <property type="project" value="InterPro"/>
</dbReference>
<evidence type="ECO:0000259" key="17">
    <source>
        <dbReference type="PROSITE" id="PS50112"/>
    </source>
</evidence>
<dbReference type="FunFam" id="3.30.565.10:FF:000023">
    <property type="entry name" value="PAS domain-containing sensor histidine kinase"/>
    <property type="match status" value="1"/>
</dbReference>
<sequence>MWSSRLFWKLFLVYAGLNIASAIVFVLIVSGRQQTQVEDQVEQRLHDSAVIMRNSLEGVFQDGISESLQEKVRKLGAETGTRLTLIDKDGIVLADSDQDTLDLVREMENHKNRVEVIQAISTGFGSSKRISPTLSEPMLYYAVLYEKNGEPRGVVRVAITMAKIQKEISSIEKLIWTIALLVSLTVMLLTYWVVARMIRPLTILTHAAESIANGDYDQKLYFPQHDELGILAQSFNHMSKEMAERVRQLQASGDRLSTVLEGMVEGVIAINERQHVLFANESAGRLLFFSPEDAEGKALFESVRNHQLQKSVTEVLKTLEPQRMEVELESTSDRILGVTTTPLPGTPCPGLVIVLFDMTELRRLESLRQEFVANVSHELKTPLSSIKAYTETLIRGAMDDPEINKTFLLRIEEQADRLHQLILDLISLASIESGNQVFDIINIELRPFVESCLVDQQKVAESKQIELLIEESEPGIKVKADEEGLHQILGNLINNAIKYTPDQGRITIRWQREEGNMVLLQVQDTGIGIAEKYQARLFERFFRVDKARSRELGGTGLGLSIVKHLVQSFNGTIGVSSKVGEGSTFSVRLPRG</sequence>
<dbReference type="Pfam" id="PF00512">
    <property type="entry name" value="HisKA"/>
    <property type="match status" value="1"/>
</dbReference>
<dbReference type="SMART" id="SM00388">
    <property type="entry name" value="HisKA"/>
    <property type="match status" value="1"/>
</dbReference>
<dbReference type="EMBL" id="DQAY01000192">
    <property type="protein sequence ID" value="HCO27230.1"/>
    <property type="molecule type" value="Genomic_DNA"/>
</dbReference>
<dbReference type="InterPro" id="IPR003660">
    <property type="entry name" value="HAMP_dom"/>
</dbReference>
<dbReference type="EC" id="2.7.13.3" evidence="4"/>
<dbReference type="InterPro" id="IPR004358">
    <property type="entry name" value="Sig_transdc_His_kin-like_C"/>
</dbReference>
<keyword evidence="12 15" id="KW-1133">Transmembrane helix</keyword>
<evidence type="ECO:0000256" key="14">
    <source>
        <dbReference type="ARBA" id="ARBA00023136"/>
    </source>
</evidence>
<keyword evidence="11" id="KW-0067">ATP-binding</keyword>
<dbReference type="InterPro" id="IPR013656">
    <property type="entry name" value="PAS_4"/>
</dbReference>
<evidence type="ECO:0000313" key="19">
    <source>
        <dbReference type="EMBL" id="HCO27230.1"/>
    </source>
</evidence>
<dbReference type="CDD" id="cd00082">
    <property type="entry name" value="HisKA"/>
    <property type="match status" value="1"/>
</dbReference>
<dbReference type="InterPro" id="IPR035965">
    <property type="entry name" value="PAS-like_dom_sf"/>
</dbReference>
<dbReference type="Pfam" id="PF00672">
    <property type="entry name" value="HAMP"/>
    <property type="match status" value="1"/>
</dbReference>
<dbReference type="SMART" id="SM00091">
    <property type="entry name" value="PAS"/>
    <property type="match status" value="1"/>
</dbReference>
<evidence type="ECO:0000256" key="10">
    <source>
        <dbReference type="ARBA" id="ARBA00022777"/>
    </source>
</evidence>
<dbReference type="CDD" id="cd00130">
    <property type="entry name" value="PAS"/>
    <property type="match status" value="1"/>
</dbReference>
<dbReference type="InterPro" id="IPR003661">
    <property type="entry name" value="HisK_dim/P_dom"/>
</dbReference>
<evidence type="ECO:0000256" key="9">
    <source>
        <dbReference type="ARBA" id="ARBA00022741"/>
    </source>
</evidence>
<evidence type="ECO:0000259" key="18">
    <source>
        <dbReference type="PROSITE" id="PS50885"/>
    </source>
</evidence>
<dbReference type="CDD" id="cd06225">
    <property type="entry name" value="HAMP"/>
    <property type="match status" value="1"/>
</dbReference>
<evidence type="ECO:0000256" key="13">
    <source>
        <dbReference type="ARBA" id="ARBA00023012"/>
    </source>
</evidence>
<dbReference type="CDD" id="cd16922">
    <property type="entry name" value="HATPase_EvgS-ArcB-TorS-like"/>
    <property type="match status" value="1"/>
</dbReference>
<feature type="domain" description="PAS" evidence="17">
    <location>
        <begin position="252"/>
        <end position="323"/>
    </location>
</feature>
<evidence type="ECO:0000256" key="8">
    <source>
        <dbReference type="ARBA" id="ARBA00022692"/>
    </source>
</evidence>
<dbReference type="FunFam" id="1.10.287.130:FF:000001">
    <property type="entry name" value="Two-component sensor histidine kinase"/>
    <property type="match status" value="1"/>
</dbReference>
<dbReference type="Gene3D" id="3.30.565.10">
    <property type="entry name" value="Histidine kinase-like ATPase, C-terminal domain"/>
    <property type="match status" value="1"/>
</dbReference>
<dbReference type="SMART" id="SM00387">
    <property type="entry name" value="HATPase_c"/>
    <property type="match status" value="1"/>
</dbReference>
<dbReference type="GO" id="GO:0004721">
    <property type="term" value="F:phosphoprotein phosphatase activity"/>
    <property type="evidence" value="ECO:0007669"/>
    <property type="project" value="TreeGrafter"/>
</dbReference>
<accession>A0A3D3RHY3</accession>
<evidence type="ECO:0000256" key="4">
    <source>
        <dbReference type="ARBA" id="ARBA00012438"/>
    </source>
</evidence>
<dbReference type="SUPFAM" id="SSF47384">
    <property type="entry name" value="Homodimeric domain of signal transducing histidine kinase"/>
    <property type="match status" value="1"/>
</dbReference>
<dbReference type="GO" id="GO:0005886">
    <property type="term" value="C:plasma membrane"/>
    <property type="evidence" value="ECO:0007669"/>
    <property type="project" value="UniProtKB-SubCell"/>
</dbReference>
<dbReference type="Pfam" id="PF08448">
    <property type="entry name" value="PAS_4"/>
    <property type="match status" value="1"/>
</dbReference>
<dbReference type="PROSITE" id="PS50109">
    <property type="entry name" value="HIS_KIN"/>
    <property type="match status" value="1"/>
</dbReference>
<dbReference type="PROSITE" id="PS50112">
    <property type="entry name" value="PAS"/>
    <property type="match status" value="1"/>
</dbReference>
<dbReference type="AlphaFoldDB" id="A0A3D3RHY3"/>
<dbReference type="SUPFAM" id="SSF55785">
    <property type="entry name" value="PYP-like sensor domain (PAS domain)"/>
    <property type="match status" value="1"/>
</dbReference>
<keyword evidence="9" id="KW-0547">Nucleotide-binding</keyword>
<dbReference type="InterPro" id="IPR003594">
    <property type="entry name" value="HATPase_dom"/>
</dbReference>
<dbReference type="NCBIfam" id="NF046044">
    <property type="entry name" value="PnpS"/>
    <property type="match status" value="1"/>
</dbReference>
<dbReference type="NCBIfam" id="TIGR00229">
    <property type="entry name" value="sensory_box"/>
    <property type="match status" value="1"/>
</dbReference>
<evidence type="ECO:0000259" key="16">
    <source>
        <dbReference type="PROSITE" id="PS50109"/>
    </source>
</evidence>
<keyword evidence="10 19" id="KW-0418">Kinase</keyword>
<evidence type="ECO:0000313" key="20">
    <source>
        <dbReference type="Proteomes" id="UP000263642"/>
    </source>
</evidence>
<dbReference type="Gene3D" id="3.30.450.20">
    <property type="entry name" value="PAS domain"/>
    <property type="match status" value="2"/>
</dbReference>
<gene>
    <name evidence="19" type="ORF">DIT97_31065</name>
</gene>
<dbReference type="InterPro" id="IPR029151">
    <property type="entry name" value="Sensor-like_sf"/>
</dbReference>
<evidence type="ECO:0000256" key="6">
    <source>
        <dbReference type="ARBA" id="ARBA00022553"/>
    </source>
</evidence>
<dbReference type="Gene3D" id="1.10.8.500">
    <property type="entry name" value="HAMP domain in histidine kinase"/>
    <property type="match status" value="1"/>
</dbReference>
<dbReference type="SUPFAM" id="SSF55874">
    <property type="entry name" value="ATPase domain of HSP90 chaperone/DNA topoisomerase II/histidine kinase"/>
    <property type="match status" value="1"/>
</dbReference>
<keyword evidence="8 15" id="KW-0812">Transmembrane</keyword>
<name>A0A3D3RHY3_9PLAN</name>